<dbReference type="CDD" id="cd05941">
    <property type="entry name" value="MCS"/>
    <property type="match status" value="1"/>
</dbReference>
<evidence type="ECO:0000256" key="1">
    <source>
        <dbReference type="ARBA" id="ARBA00006432"/>
    </source>
</evidence>
<protein>
    <submittedName>
        <fullName evidence="5">Uncharacterized protein</fullName>
    </submittedName>
</protein>
<dbReference type="Gene3D" id="3.30.300.30">
    <property type="match status" value="1"/>
</dbReference>
<evidence type="ECO:0000259" key="4">
    <source>
        <dbReference type="Pfam" id="PF13193"/>
    </source>
</evidence>
<gene>
    <name evidence="5" type="ORF">D9Q98_007737</name>
</gene>
<evidence type="ECO:0000259" key="3">
    <source>
        <dbReference type="Pfam" id="PF00501"/>
    </source>
</evidence>
<evidence type="ECO:0000256" key="2">
    <source>
        <dbReference type="SAM" id="MobiDB-lite"/>
    </source>
</evidence>
<dbReference type="PANTHER" id="PTHR43201">
    <property type="entry name" value="ACYL-COA SYNTHETASE"/>
    <property type="match status" value="1"/>
</dbReference>
<organism evidence="5 6">
    <name type="scientific">Chlorella vulgaris</name>
    <name type="common">Green alga</name>
    <dbReference type="NCBI Taxonomy" id="3077"/>
    <lineage>
        <taxon>Eukaryota</taxon>
        <taxon>Viridiplantae</taxon>
        <taxon>Chlorophyta</taxon>
        <taxon>core chlorophytes</taxon>
        <taxon>Trebouxiophyceae</taxon>
        <taxon>Chlorellales</taxon>
        <taxon>Chlorellaceae</taxon>
        <taxon>Chlorella clade</taxon>
        <taxon>Chlorella</taxon>
    </lineage>
</organism>
<dbReference type="InterPro" id="IPR025110">
    <property type="entry name" value="AMP-bd_C"/>
</dbReference>
<comment type="similarity">
    <text evidence="1">Belongs to the ATP-dependent AMP-binding enzyme family.</text>
</comment>
<dbReference type="Pfam" id="PF13193">
    <property type="entry name" value="AMP-binding_C"/>
    <property type="match status" value="1"/>
</dbReference>
<dbReference type="PANTHER" id="PTHR43201:SF8">
    <property type="entry name" value="ACYL-COA SYNTHETASE FAMILY MEMBER 3"/>
    <property type="match status" value="1"/>
</dbReference>
<feature type="region of interest" description="Disordered" evidence="2">
    <location>
        <begin position="131"/>
        <end position="151"/>
    </location>
</feature>
<dbReference type="InterPro" id="IPR000873">
    <property type="entry name" value="AMP-dep_synth/lig_dom"/>
</dbReference>
<dbReference type="GO" id="GO:0006631">
    <property type="term" value="P:fatty acid metabolic process"/>
    <property type="evidence" value="ECO:0007669"/>
    <property type="project" value="TreeGrafter"/>
</dbReference>
<dbReference type="PROSITE" id="PS00455">
    <property type="entry name" value="AMP_BINDING"/>
    <property type="match status" value="1"/>
</dbReference>
<dbReference type="Proteomes" id="UP001055712">
    <property type="component" value="Unassembled WGS sequence"/>
</dbReference>
<feature type="domain" description="AMP-binding enzyme C-terminal" evidence="4">
    <location>
        <begin position="448"/>
        <end position="539"/>
    </location>
</feature>
<proteinExistence type="inferred from homology"/>
<evidence type="ECO:0000313" key="5">
    <source>
        <dbReference type="EMBL" id="KAI3425762.1"/>
    </source>
</evidence>
<keyword evidence="6" id="KW-1185">Reference proteome</keyword>
<dbReference type="GO" id="GO:0031956">
    <property type="term" value="F:medium-chain fatty acid-CoA ligase activity"/>
    <property type="evidence" value="ECO:0007669"/>
    <property type="project" value="TreeGrafter"/>
</dbReference>
<dbReference type="InterPro" id="IPR020845">
    <property type="entry name" value="AMP-binding_CS"/>
</dbReference>
<reference evidence="5" key="1">
    <citation type="journal article" date="2019" name="Plant J.">
        <title>Chlorella vulgaris genome assembly and annotation reveals the molecular basis for metabolic acclimation to high light conditions.</title>
        <authorList>
            <person name="Cecchin M."/>
            <person name="Marcolungo L."/>
            <person name="Rossato M."/>
            <person name="Girolomoni L."/>
            <person name="Cosentino E."/>
            <person name="Cuine S."/>
            <person name="Li-Beisson Y."/>
            <person name="Delledonne M."/>
            <person name="Ballottari M."/>
        </authorList>
    </citation>
    <scope>NUCLEOTIDE SEQUENCE</scope>
    <source>
        <strain evidence="5">211/11P</strain>
    </source>
</reference>
<dbReference type="Pfam" id="PF00501">
    <property type="entry name" value="AMP-binding"/>
    <property type="match status" value="1"/>
</dbReference>
<dbReference type="InterPro" id="IPR045851">
    <property type="entry name" value="AMP-bd_C_sf"/>
</dbReference>
<accession>A0A9D4YTY2</accession>
<comment type="caution">
    <text evidence="5">The sequence shown here is derived from an EMBL/GenBank/DDBJ whole genome shotgun (WGS) entry which is preliminary data.</text>
</comment>
<sequence length="560" mass="60016">MELLRAALTSLPRTAIVTSSRSYSYADLLAMALAASVKLASSPSTLASSSSSNGPRVAVMGEPGASYVAGSFAAWLHGGIAVPLCLSHPDRELQYVLEDSQAAAVLSTDKHAERLYRLAQPFGAEVHVVPEEQHGQPLEGMPAQQHGAPDPEVDQQQQQQVQVQVRVQVQERLAGQQPGHGALIVYTSGTTGRPKGALHTHASLAAMADMLCEAWEWEPQDRILHSLPLHHIHGIVNALYCPLRIGACVEMLPKFSPSEVWKRLQRERDPISVFMGVPTMYSHLLSRYDALDSDEQPAAAAAARRLRLAVSGSAACPEPVMRRWQQLSGQTLLERYGATETGMILGNPYRRERRPGTVGQPFAGVEARIVGSDGQDAGSGPGELRVKSPQLFREYWNRPDATAEAFDSEGFYRTGDTAVVEDGYFKLLGRTSVDIIKHGGYKISALGIESVLLEHPAIAEAAVLGLPDETYGERIAAVVALEKPGPAGSGDGGSKGSSSSSSGLELAELRQWAADRLPPYQLPAELRVVPAIPRNAMGKVNKKELRLQLFGGGGSASVAA</sequence>
<evidence type="ECO:0000313" key="6">
    <source>
        <dbReference type="Proteomes" id="UP001055712"/>
    </source>
</evidence>
<feature type="domain" description="AMP-dependent synthetase/ligase" evidence="3">
    <location>
        <begin position="12"/>
        <end position="396"/>
    </location>
</feature>
<dbReference type="SUPFAM" id="SSF56801">
    <property type="entry name" value="Acetyl-CoA synthetase-like"/>
    <property type="match status" value="1"/>
</dbReference>
<dbReference type="OrthoDB" id="2962993at2759"/>
<dbReference type="Gene3D" id="3.40.50.12780">
    <property type="entry name" value="N-terminal domain of ligase-like"/>
    <property type="match status" value="1"/>
</dbReference>
<dbReference type="AlphaFoldDB" id="A0A9D4YTY2"/>
<dbReference type="InterPro" id="IPR042099">
    <property type="entry name" value="ANL_N_sf"/>
</dbReference>
<reference evidence="5" key="2">
    <citation type="submission" date="2020-11" db="EMBL/GenBank/DDBJ databases">
        <authorList>
            <person name="Cecchin M."/>
            <person name="Marcolungo L."/>
            <person name="Rossato M."/>
            <person name="Girolomoni L."/>
            <person name="Cosentino E."/>
            <person name="Cuine S."/>
            <person name="Li-Beisson Y."/>
            <person name="Delledonne M."/>
            <person name="Ballottari M."/>
        </authorList>
    </citation>
    <scope>NUCLEOTIDE SEQUENCE</scope>
    <source>
        <strain evidence="5">211/11P</strain>
        <tissue evidence="5">Whole cell</tissue>
    </source>
</reference>
<dbReference type="EMBL" id="SIDB01000011">
    <property type="protein sequence ID" value="KAI3425762.1"/>
    <property type="molecule type" value="Genomic_DNA"/>
</dbReference>
<name>A0A9D4YTY2_CHLVU</name>